<sequence>MKKINNSKKNTLIFLAFSTTVFHVSLFPSISSGKNANEEKTRGINPVDLPIRLWRLLQDHPVKHRHVVMQPNGEAHQDLGQAQELGAQATVGGEDEDEIHEEEQQIEHVSESLQHLQAQIRGLRSRV</sequence>
<evidence type="ECO:0000313" key="2">
    <source>
        <dbReference type="EMBL" id="WVZ25886.1"/>
    </source>
</evidence>
<feature type="coiled-coil region" evidence="1">
    <location>
        <begin position="99"/>
        <end position="126"/>
    </location>
</feature>
<organism evidence="2 3">
    <name type="scientific">Vigna mungo</name>
    <name type="common">Black gram</name>
    <name type="synonym">Phaseolus mungo</name>
    <dbReference type="NCBI Taxonomy" id="3915"/>
    <lineage>
        <taxon>Eukaryota</taxon>
        <taxon>Viridiplantae</taxon>
        <taxon>Streptophyta</taxon>
        <taxon>Embryophyta</taxon>
        <taxon>Tracheophyta</taxon>
        <taxon>Spermatophyta</taxon>
        <taxon>Magnoliopsida</taxon>
        <taxon>eudicotyledons</taxon>
        <taxon>Gunneridae</taxon>
        <taxon>Pentapetalae</taxon>
        <taxon>rosids</taxon>
        <taxon>fabids</taxon>
        <taxon>Fabales</taxon>
        <taxon>Fabaceae</taxon>
        <taxon>Papilionoideae</taxon>
        <taxon>50 kb inversion clade</taxon>
        <taxon>NPAAA clade</taxon>
        <taxon>indigoferoid/millettioid clade</taxon>
        <taxon>Phaseoleae</taxon>
        <taxon>Vigna</taxon>
    </lineage>
</organism>
<evidence type="ECO:0000256" key="1">
    <source>
        <dbReference type="SAM" id="Coils"/>
    </source>
</evidence>
<dbReference type="EMBL" id="CP144700">
    <property type="protein sequence ID" value="WVZ25886.1"/>
    <property type="molecule type" value="Genomic_DNA"/>
</dbReference>
<dbReference type="AlphaFoldDB" id="A0AAQ3PBR5"/>
<keyword evidence="3" id="KW-1185">Reference proteome</keyword>
<accession>A0AAQ3PBR5</accession>
<proteinExistence type="predicted"/>
<evidence type="ECO:0000313" key="3">
    <source>
        <dbReference type="Proteomes" id="UP001374535"/>
    </source>
</evidence>
<dbReference type="Proteomes" id="UP001374535">
    <property type="component" value="Chromosome 1"/>
</dbReference>
<protein>
    <submittedName>
        <fullName evidence="2">Uncharacterized protein</fullName>
    </submittedName>
</protein>
<reference evidence="2 3" key="1">
    <citation type="journal article" date="2023" name="Life. Sci Alliance">
        <title>Evolutionary insights into 3D genome organization and epigenetic landscape of Vigna mungo.</title>
        <authorList>
            <person name="Junaid A."/>
            <person name="Singh B."/>
            <person name="Bhatia S."/>
        </authorList>
    </citation>
    <scope>NUCLEOTIDE SEQUENCE [LARGE SCALE GENOMIC DNA]</scope>
    <source>
        <strain evidence="2">Urdbean</strain>
    </source>
</reference>
<name>A0AAQ3PBR5_VIGMU</name>
<keyword evidence="1" id="KW-0175">Coiled coil</keyword>
<gene>
    <name evidence="2" type="ORF">V8G54_004430</name>
</gene>